<comment type="similarity">
    <text evidence="2">Belongs to the UPF0126 family.</text>
</comment>
<keyword evidence="5 7" id="KW-1133">Transmembrane helix</keyword>
<dbReference type="Proteomes" id="UP000516421">
    <property type="component" value="Chromosome"/>
</dbReference>
<name>A0A7H2BJ26_9MICC</name>
<feature type="transmembrane region" description="Helical" evidence="7">
    <location>
        <begin position="39"/>
        <end position="64"/>
    </location>
</feature>
<evidence type="ECO:0000256" key="2">
    <source>
        <dbReference type="ARBA" id="ARBA00008193"/>
    </source>
</evidence>
<dbReference type="Pfam" id="PF03458">
    <property type="entry name" value="Gly_transporter"/>
    <property type="match status" value="2"/>
</dbReference>
<evidence type="ECO:0000313" key="9">
    <source>
        <dbReference type="EMBL" id="QNV39672.1"/>
    </source>
</evidence>
<gene>
    <name evidence="9" type="ORF">IDM48_09980</name>
</gene>
<feature type="domain" description="Glycine transporter" evidence="8">
    <location>
        <begin position="12"/>
        <end position="85"/>
    </location>
</feature>
<keyword evidence="10" id="KW-1185">Reference proteome</keyword>
<feature type="transmembrane region" description="Helical" evidence="7">
    <location>
        <begin position="122"/>
        <end position="139"/>
    </location>
</feature>
<sequence length="269" mass="29034">MQDWDPSLLFRIVDVAAVVANGLLGGAVARAFRFDVVGFILLAALSGMGGGLIRDTLLGIGFPVALTDSAYWAGVIIASALAYFLDLGSQWASRVLVIVDFLGMGCWVATGTIKALGAGLEWIPAIALGVTTAVGGGVLRDIMVNRIPSILGGNSLYATVALVGATETALLTEVFRRPNVAMAVSIVSCLAIGLISRRKNWKLPAPVNLKVPRPQLKFISRRTAVVFDENEGWTPGQPLTENLQILTPEEIRKYRKRDRFKNISKFRKR</sequence>
<dbReference type="RefSeq" id="WP_190617231.1">
    <property type="nucleotide sequence ID" value="NZ_CP061538.1"/>
</dbReference>
<evidence type="ECO:0000256" key="6">
    <source>
        <dbReference type="ARBA" id="ARBA00023136"/>
    </source>
</evidence>
<keyword evidence="4 7" id="KW-0812">Transmembrane</keyword>
<comment type="subcellular location">
    <subcellularLocation>
        <location evidence="1">Cell membrane</location>
        <topology evidence="1">Multi-pass membrane protein</topology>
    </subcellularLocation>
</comment>
<accession>A0A7H2BJ26</accession>
<feature type="domain" description="Glycine transporter" evidence="8">
    <location>
        <begin position="98"/>
        <end position="171"/>
    </location>
</feature>
<dbReference type="KEGG" id="rama:IDM48_09980"/>
<evidence type="ECO:0000256" key="7">
    <source>
        <dbReference type="SAM" id="Phobius"/>
    </source>
</evidence>
<organism evidence="9 10">
    <name type="scientific">Rothia amarae</name>
    <dbReference type="NCBI Taxonomy" id="169480"/>
    <lineage>
        <taxon>Bacteria</taxon>
        <taxon>Bacillati</taxon>
        <taxon>Actinomycetota</taxon>
        <taxon>Actinomycetes</taxon>
        <taxon>Micrococcales</taxon>
        <taxon>Micrococcaceae</taxon>
        <taxon>Rothia</taxon>
    </lineage>
</organism>
<evidence type="ECO:0000256" key="4">
    <source>
        <dbReference type="ARBA" id="ARBA00022692"/>
    </source>
</evidence>
<dbReference type="PANTHER" id="PTHR30506:SF3">
    <property type="entry name" value="UPF0126 INNER MEMBRANE PROTEIN YADS-RELATED"/>
    <property type="match status" value="1"/>
</dbReference>
<feature type="transmembrane region" description="Helical" evidence="7">
    <location>
        <begin position="70"/>
        <end position="88"/>
    </location>
</feature>
<proteinExistence type="inferred from homology"/>
<reference evidence="9 10" key="1">
    <citation type="submission" date="2020-09" db="EMBL/GenBank/DDBJ databases">
        <title>Investigation of environmental microbe.</title>
        <authorList>
            <person name="Ou Y."/>
            <person name="Kang Q."/>
        </authorList>
    </citation>
    <scope>NUCLEOTIDE SEQUENCE [LARGE SCALE GENOMIC DNA]</scope>
    <source>
        <strain evidence="9 10">KJZ-9</strain>
    </source>
</reference>
<evidence type="ECO:0000256" key="3">
    <source>
        <dbReference type="ARBA" id="ARBA00022475"/>
    </source>
</evidence>
<keyword evidence="3" id="KW-1003">Cell membrane</keyword>
<protein>
    <submittedName>
        <fullName evidence="9">Trimeric intracellular cation channel family protein</fullName>
    </submittedName>
</protein>
<evidence type="ECO:0000256" key="5">
    <source>
        <dbReference type="ARBA" id="ARBA00022989"/>
    </source>
</evidence>
<dbReference type="EMBL" id="CP061538">
    <property type="protein sequence ID" value="QNV39672.1"/>
    <property type="molecule type" value="Genomic_DNA"/>
</dbReference>
<keyword evidence="6 7" id="KW-0472">Membrane</keyword>
<dbReference type="AlphaFoldDB" id="A0A7H2BJ26"/>
<dbReference type="PANTHER" id="PTHR30506">
    <property type="entry name" value="INNER MEMBRANE PROTEIN"/>
    <property type="match status" value="1"/>
</dbReference>
<feature type="transmembrane region" description="Helical" evidence="7">
    <location>
        <begin position="95"/>
        <end position="116"/>
    </location>
</feature>
<evidence type="ECO:0000313" key="10">
    <source>
        <dbReference type="Proteomes" id="UP000516421"/>
    </source>
</evidence>
<feature type="transmembrane region" description="Helical" evidence="7">
    <location>
        <begin position="151"/>
        <end position="172"/>
    </location>
</feature>
<dbReference type="GO" id="GO:0005886">
    <property type="term" value="C:plasma membrane"/>
    <property type="evidence" value="ECO:0007669"/>
    <property type="project" value="UniProtKB-SubCell"/>
</dbReference>
<feature type="transmembrane region" description="Helical" evidence="7">
    <location>
        <begin position="178"/>
        <end position="195"/>
    </location>
</feature>
<evidence type="ECO:0000256" key="1">
    <source>
        <dbReference type="ARBA" id="ARBA00004651"/>
    </source>
</evidence>
<feature type="transmembrane region" description="Helical" evidence="7">
    <location>
        <begin position="12"/>
        <end position="32"/>
    </location>
</feature>
<evidence type="ECO:0000259" key="8">
    <source>
        <dbReference type="Pfam" id="PF03458"/>
    </source>
</evidence>
<dbReference type="InterPro" id="IPR005115">
    <property type="entry name" value="Gly_transporter"/>
</dbReference>